<feature type="transmembrane region" description="Helical" evidence="7">
    <location>
        <begin position="60"/>
        <end position="78"/>
    </location>
</feature>
<keyword evidence="3" id="KW-1003">Cell membrane</keyword>
<evidence type="ECO:0000256" key="4">
    <source>
        <dbReference type="ARBA" id="ARBA00022692"/>
    </source>
</evidence>
<evidence type="ECO:0000256" key="3">
    <source>
        <dbReference type="ARBA" id="ARBA00022475"/>
    </source>
</evidence>
<feature type="transmembrane region" description="Helical" evidence="7">
    <location>
        <begin position="210"/>
        <end position="227"/>
    </location>
</feature>
<feature type="transmembrane region" description="Helical" evidence="7">
    <location>
        <begin position="311"/>
        <end position="332"/>
    </location>
</feature>
<dbReference type="PROSITE" id="PS50850">
    <property type="entry name" value="MFS"/>
    <property type="match status" value="1"/>
</dbReference>
<evidence type="ECO:0000313" key="11">
    <source>
        <dbReference type="Proteomes" id="UP000199398"/>
    </source>
</evidence>
<dbReference type="Proteomes" id="UP000270697">
    <property type="component" value="Unassembled WGS sequence"/>
</dbReference>
<accession>A0A1I5GP78</accession>
<dbReference type="OrthoDB" id="4172724at2"/>
<comment type="subcellular location">
    <subcellularLocation>
        <location evidence="1">Cell membrane</location>
        <topology evidence="1">Multi-pass membrane protein</topology>
    </subcellularLocation>
</comment>
<protein>
    <submittedName>
        <fullName evidence="9">DHA2 family multidrug resistance protein-like MFS transporter</fullName>
    </submittedName>
    <submittedName>
        <fullName evidence="10">MFS transporter, DHA2 family, multidrug resistance protein</fullName>
    </submittedName>
</protein>
<feature type="transmembrane region" description="Helical" evidence="7">
    <location>
        <begin position="22"/>
        <end position="45"/>
    </location>
</feature>
<dbReference type="STRING" id="455193.SAMN05421805_113111"/>
<dbReference type="InterPro" id="IPR036259">
    <property type="entry name" value="MFS_trans_sf"/>
</dbReference>
<keyword evidence="6 7" id="KW-0472">Membrane</keyword>
<dbReference type="AlphaFoldDB" id="A0A1I5GP78"/>
<evidence type="ECO:0000256" key="6">
    <source>
        <dbReference type="ARBA" id="ARBA00023136"/>
    </source>
</evidence>
<evidence type="ECO:0000256" key="7">
    <source>
        <dbReference type="SAM" id="Phobius"/>
    </source>
</evidence>
<keyword evidence="5 7" id="KW-1133">Transmembrane helix</keyword>
<dbReference type="PRINTS" id="PR01036">
    <property type="entry name" value="TCRTETB"/>
</dbReference>
<evidence type="ECO:0000313" key="10">
    <source>
        <dbReference type="EMBL" id="SFO37805.1"/>
    </source>
</evidence>
<feature type="transmembrane region" description="Helical" evidence="7">
    <location>
        <begin position="90"/>
        <end position="109"/>
    </location>
</feature>
<dbReference type="SUPFAM" id="SSF103473">
    <property type="entry name" value="MFS general substrate transporter"/>
    <property type="match status" value="1"/>
</dbReference>
<feature type="transmembrane region" description="Helical" evidence="7">
    <location>
        <begin position="367"/>
        <end position="389"/>
    </location>
</feature>
<feature type="transmembrane region" description="Helical" evidence="7">
    <location>
        <begin position="148"/>
        <end position="168"/>
    </location>
</feature>
<dbReference type="GO" id="GO:0005886">
    <property type="term" value="C:plasma membrane"/>
    <property type="evidence" value="ECO:0007669"/>
    <property type="project" value="UniProtKB-SubCell"/>
</dbReference>
<dbReference type="EMBL" id="FOUP01000013">
    <property type="protein sequence ID" value="SFO37805.1"/>
    <property type="molecule type" value="Genomic_DNA"/>
</dbReference>
<keyword evidence="12" id="KW-1185">Reference proteome</keyword>
<organism evidence="10 11">
    <name type="scientific">Saccharopolyspora antimicrobica</name>
    <dbReference type="NCBI Taxonomy" id="455193"/>
    <lineage>
        <taxon>Bacteria</taxon>
        <taxon>Bacillati</taxon>
        <taxon>Actinomycetota</taxon>
        <taxon>Actinomycetes</taxon>
        <taxon>Pseudonocardiales</taxon>
        <taxon>Pseudonocardiaceae</taxon>
        <taxon>Saccharopolyspora</taxon>
    </lineage>
</organism>
<reference evidence="10 11" key="1">
    <citation type="submission" date="2016-10" db="EMBL/GenBank/DDBJ databases">
        <authorList>
            <person name="de Groot N.N."/>
        </authorList>
    </citation>
    <scope>NUCLEOTIDE SEQUENCE [LARGE SCALE GENOMIC DNA]</scope>
    <source>
        <strain evidence="10 11">CPCC 201259</strain>
    </source>
</reference>
<feature type="transmembrane region" description="Helical" evidence="7">
    <location>
        <begin position="344"/>
        <end position="361"/>
    </location>
</feature>
<name>A0A1I5GP78_9PSEU</name>
<feature type="transmembrane region" description="Helical" evidence="7">
    <location>
        <begin position="476"/>
        <end position="498"/>
    </location>
</feature>
<dbReference type="EMBL" id="RBXX01000002">
    <property type="protein sequence ID" value="RKT87425.1"/>
    <property type="molecule type" value="Genomic_DNA"/>
</dbReference>
<dbReference type="Pfam" id="PF07690">
    <property type="entry name" value="MFS_1"/>
    <property type="match status" value="1"/>
</dbReference>
<feature type="domain" description="Major facilitator superfamily (MFS) profile" evidence="8">
    <location>
        <begin position="24"/>
        <end position="502"/>
    </location>
</feature>
<evidence type="ECO:0000313" key="9">
    <source>
        <dbReference type="EMBL" id="RKT87425.1"/>
    </source>
</evidence>
<keyword evidence="2" id="KW-0813">Transport</keyword>
<feature type="transmembrane region" description="Helical" evidence="7">
    <location>
        <begin position="174"/>
        <end position="198"/>
    </location>
</feature>
<dbReference type="PANTHER" id="PTHR42718">
    <property type="entry name" value="MAJOR FACILITATOR SUPERFAMILY MULTIDRUG TRANSPORTER MFSC"/>
    <property type="match status" value="1"/>
</dbReference>
<dbReference type="Gene3D" id="1.20.1720.10">
    <property type="entry name" value="Multidrug resistance protein D"/>
    <property type="match status" value="1"/>
</dbReference>
<evidence type="ECO:0000256" key="1">
    <source>
        <dbReference type="ARBA" id="ARBA00004651"/>
    </source>
</evidence>
<dbReference type="PANTHER" id="PTHR42718:SF47">
    <property type="entry name" value="METHYL VIOLOGEN RESISTANCE PROTEIN SMVA"/>
    <property type="match status" value="1"/>
</dbReference>
<feature type="transmembrane region" description="Helical" evidence="7">
    <location>
        <begin position="277"/>
        <end position="299"/>
    </location>
</feature>
<feature type="transmembrane region" description="Helical" evidence="7">
    <location>
        <begin position="410"/>
        <end position="431"/>
    </location>
</feature>
<feature type="transmembrane region" description="Helical" evidence="7">
    <location>
        <begin position="115"/>
        <end position="136"/>
    </location>
</feature>
<dbReference type="CDD" id="cd17321">
    <property type="entry name" value="MFS_MMR_MDR_like"/>
    <property type="match status" value="1"/>
</dbReference>
<dbReference type="Gene3D" id="1.20.1250.20">
    <property type="entry name" value="MFS general substrate transporter like domains"/>
    <property type="match status" value="1"/>
</dbReference>
<dbReference type="InterPro" id="IPR020846">
    <property type="entry name" value="MFS_dom"/>
</dbReference>
<keyword evidence="4 7" id="KW-0812">Transmembrane</keyword>
<evidence type="ECO:0000256" key="5">
    <source>
        <dbReference type="ARBA" id="ARBA00022989"/>
    </source>
</evidence>
<feature type="transmembrane region" description="Helical" evidence="7">
    <location>
        <begin position="239"/>
        <end position="256"/>
    </location>
</feature>
<proteinExistence type="predicted"/>
<evidence type="ECO:0000256" key="2">
    <source>
        <dbReference type="ARBA" id="ARBA00022448"/>
    </source>
</evidence>
<reference evidence="9 12" key="2">
    <citation type="submission" date="2018-10" db="EMBL/GenBank/DDBJ databases">
        <title>Sequencing the genomes of 1000 actinobacteria strains.</title>
        <authorList>
            <person name="Klenk H.-P."/>
        </authorList>
    </citation>
    <scope>NUCLEOTIDE SEQUENCE [LARGE SCALE GENOMIC DNA]</scope>
    <source>
        <strain evidence="9 12">DSM 45119</strain>
    </source>
</reference>
<dbReference type="Proteomes" id="UP000199398">
    <property type="component" value="Unassembled WGS sequence"/>
</dbReference>
<dbReference type="InterPro" id="IPR011701">
    <property type="entry name" value="MFS"/>
</dbReference>
<dbReference type="GO" id="GO:0022857">
    <property type="term" value="F:transmembrane transporter activity"/>
    <property type="evidence" value="ECO:0007669"/>
    <property type="project" value="InterPro"/>
</dbReference>
<evidence type="ECO:0000313" key="12">
    <source>
        <dbReference type="Proteomes" id="UP000270697"/>
    </source>
</evidence>
<sequence length="510" mass="52441">MSECSSSEITTAGTHKAGPREWAAVAVLTLPVLLISVDMTVLNFAVPHISRDLGAGSVELLWIVDIYSFVLAALLVSMGALGDRIGRRKLLMFGAAGFGVASLITAFAPSAGVMIAARALLGVAGATLMPSTLSLIRSMFPDGRQRQTAIAVWASALSAGSALGPLLGGALLEFFWWGSLFLINVPITVLVIVFAPILVRESKAAQLGKLDPVSVLLLAAAMFPVVYGIKSFAEHGLDPLAAALFLVGAASGFAFVRRQLKLDEPLLDIGLFSIRPFTIAVMLNLITLFAMIAALFFLTQYLQIVLGLNPFVAGLSLLPGLLLAVLASFLAVPVSRWLRTTGTLVVGVGLMVVGFVMFTVLPDGRQVTFAAIAFSFVCFGMGLAQTLTNDAVVSSAPEERAGAASAVSETGYELGAALGVAVLGSVLLASYQSGMPDAPGEAARSVAGAAELAGSLPGGAGEALLQQAFSAFVSGIHVTSAVAAVILVAAAVTTAVVLRKSRVPEAEAGS</sequence>
<gene>
    <name evidence="9" type="ORF">ATL45_5842</name>
    <name evidence="10" type="ORF">SAMN05421805_113111</name>
</gene>
<evidence type="ECO:0000259" key="8">
    <source>
        <dbReference type="PROSITE" id="PS50850"/>
    </source>
</evidence>